<dbReference type="Pfam" id="PF00107">
    <property type="entry name" value="ADH_zinc_N"/>
    <property type="match status" value="1"/>
</dbReference>
<dbReference type="PANTHER" id="PTHR43205:SF19">
    <property type="entry name" value="ENOYL REDUCTASE (ER) DOMAIN-CONTAINING PROTEIN"/>
    <property type="match status" value="1"/>
</dbReference>
<dbReference type="AlphaFoldDB" id="A0A9P8TBD7"/>
<keyword evidence="2" id="KW-0812">Transmembrane</keyword>
<evidence type="ECO:0000256" key="2">
    <source>
        <dbReference type="SAM" id="Phobius"/>
    </source>
</evidence>
<keyword evidence="1" id="KW-0560">Oxidoreductase</keyword>
<dbReference type="Gene3D" id="3.90.180.10">
    <property type="entry name" value="Medium-chain alcohol dehydrogenases, catalytic domain"/>
    <property type="match status" value="1"/>
</dbReference>
<dbReference type="InterPro" id="IPR041694">
    <property type="entry name" value="ADH_N_2"/>
</dbReference>
<dbReference type="Gene3D" id="3.40.50.720">
    <property type="entry name" value="NAD(P)-binding Rossmann-like Domain"/>
    <property type="match status" value="1"/>
</dbReference>
<dbReference type="OrthoDB" id="809632at2759"/>
<dbReference type="InterPro" id="IPR011032">
    <property type="entry name" value="GroES-like_sf"/>
</dbReference>
<dbReference type="SUPFAM" id="SSF51735">
    <property type="entry name" value="NAD(P)-binding Rossmann-fold domains"/>
    <property type="match status" value="1"/>
</dbReference>
<organism evidence="5 6">
    <name type="scientific">Wickerhamomyces mucosus</name>
    <dbReference type="NCBI Taxonomy" id="1378264"/>
    <lineage>
        <taxon>Eukaryota</taxon>
        <taxon>Fungi</taxon>
        <taxon>Dikarya</taxon>
        <taxon>Ascomycota</taxon>
        <taxon>Saccharomycotina</taxon>
        <taxon>Saccharomycetes</taxon>
        <taxon>Phaffomycetales</taxon>
        <taxon>Wickerhamomycetaceae</taxon>
        <taxon>Wickerhamomyces</taxon>
    </lineage>
</organism>
<dbReference type="Proteomes" id="UP000769528">
    <property type="component" value="Unassembled WGS sequence"/>
</dbReference>
<evidence type="ECO:0000259" key="3">
    <source>
        <dbReference type="Pfam" id="PF00107"/>
    </source>
</evidence>
<sequence>MSNIIKVKQYLLNNYSTTKPVNLNYDTPEATFKYNELEYDLSDANLLKPGEILVETIHLSNDPAQKGWFSSSKDSYLPPSPLGEPAPARGIGKVLKSNSEKFKEGDFVEAQLGWTTHALVGADQTLTFPLDVSKVSKLSQFLSVFGLTTLTAYVAAYKYSELTPKDTDKVFLVSGAAGAVGSVLVQILAKDFKPKKVLAIAGGADKVKFVESLGPNVIGIDYKSSTYEEDFAKALGDDKIDVFFDQVAGEILDHASQYLKTFGKIVQIGAISSYNDPTKSNFENYATHVLLKRLRIQGFIVIDDFKDLDKIITHLEELFQNGTLDKTKFYETVVDATGDNFVKIPELWTGLFTGVNKGKFITKVAKGYD</sequence>
<proteinExistence type="predicted"/>
<dbReference type="GO" id="GO:0016628">
    <property type="term" value="F:oxidoreductase activity, acting on the CH-CH group of donors, NAD or NADP as acceptor"/>
    <property type="evidence" value="ECO:0007669"/>
    <property type="project" value="InterPro"/>
</dbReference>
<dbReference type="InterPro" id="IPR045010">
    <property type="entry name" value="MDR_fam"/>
</dbReference>
<dbReference type="InterPro" id="IPR036291">
    <property type="entry name" value="NAD(P)-bd_dom_sf"/>
</dbReference>
<keyword evidence="2" id="KW-1133">Transmembrane helix</keyword>
<keyword evidence="6" id="KW-1185">Reference proteome</keyword>
<dbReference type="EMBL" id="JAEUBF010001103">
    <property type="protein sequence ID" value="KAH3672901.1"/>
    <property type="molecule type" value="Genomic_DNA"/>
</dbReference>
<feature type="domain" description="Alcohol dehydrogenase-like C-terminal" evidence="3">
    <location>
        <begin position="179"/>
        <end position="312"/>
    </location>
</feature>
<protein>
    <recommendedName>
        <fullName evidence="7">Enoyl reductase (ER) domain-containing protein</fullName>
    </recommendedName>
</protein>
<dbReference type="Pfam" id="PF16884">
    <property type="entry name" value="ADH_N_2"/>
    <property type="match status" value="1"/>
</dbReference>
<reference evidence="5" key="1">
    <citation type="journal article" date="2021" name="Open Biol.">
        <title>Shared evolutionary footprints suggest mitochondrial oxidative damage underlies multiple complex I losses in fungi.</title>
        <authorList>
            <person name="Schikora-Tamarit M.A."/>
            <person name="Marcet-Houben M."/>
            <person name="Nosek J."/>
            <person name="Gabaldon T."/>
        </authorList>
    </citation>
    <scope>NUCLEOTIDE SEQUENCE</scope>
    <source>
        <strain evidence="5">CBS6341</strain>
    </source>
</reference>
<name>A0A9P8TBD7_9ASCO</name>
<feature type="transmembrane region" description="Helical" evidence="2">
    <location>
        <begin position="141"/>
        <end position="159"/>
    </location>
</feature>
<dbReference type="InterPro" id="IPR013149">
    <property type="entry name" value="ADH-like_C"/>
</dbReference>
<evidence type="ECO:0000313" key="6">
    <source>
        <dbReference type="Proteomes" id="UP000769528"/>
    </source>
</evidence>
<feature type="transmembrane region" description="Helical" evidence="2">
    <location>
        <begin position="171"/>
        <end position="189"/>
    </location>
</feature>
<reference evidence="5" key="2">
    <citation type="submission" date="2021-01" db="EMBL/GenBank/DDBJ databases">
        <authorList>
            <person name="Schikora-Tamarit M.A."/>
        </authorList>
    </citation>
    <scope>NUCLEOTIDE SEQUENCE</scope>
    <source>
        <strain evidence="5">CBS6341</strain>
    </source>
</reference>
<keyword evidence="2" id="KW-0472">Membrane</keyword>
<feature type="domain" description="Oxidoreductase N-terminal" evidence="4">
    <location>
        <begin position="28"/>
        <end position="124"/>
    </location>
</feature>
<gene>
    <name evidence="5" type="ORF">WICMUC_003988</name>
</gene>
<evidence type="ECO:0000259" key="4">
    <source>
        <dbReference type="Pfam" id="PF16884"/>
    </source>
</evidence>
<comment type="caution">
    <text evidence="5">The sequence shown here is derived from an EMBL/GenBank/DDBJ whole genome shotgun (WGS) entry which is preliminary data.</text>
</comment>
<evidence type="ECO:0008006" key="7">
    <source>
        <dbReference type="Google" id="ProtNLM"/>
    </source>
</evidence>
<dbReference type="CDD" id="cd05288">
    <property type="entry name" value="PGDH"/>
    <property type="match status" value="1"/>
</dbReference>
<evidence type="ECO:0000256" key="1">
    <source>
        <dbReference type="ARBA" id="ARBA00023002"/>
    </source>
</evidence>
<dbReference type="PANTHER" id="PTHR43205">
    <property type="entry name" value="PROSTAGLANDIN REDUCTASE"/>
    <property type="match status" value="1"/>
</dbReference>
<dbReference type="SUPFAM" id="SSF50129">
    <property type="entry name" value="GroES-like"/>
    <property type="match status" value="1"/>
</dbReference>
<accession>A0A9P8TBD7</accession>
<evidence type="ECO:0000313" key="5">
    <source>
        <dbReference type="EMBL" id="KAH3672901.1"/>
    </source>
</evidence>